<name>A0A6J5DKN2_9BURK</name>
<sequence>MAVYVDDAGIVWKGKLRFHMTADSLDELHAFAQAVGINRCWYHTGARHPHYDVIEAQRAAAIANGAIAVTQRELMRVARRIARNAVSDIFT</sequence>
<dbReference type="AlphaFoldDB" id="A0A6J5DKN2"/>
<evidence type="ECO:0000259" key="1">
    <source>
        <dbReference type="Pfam" id="PF13223"/>
    </source>
</evidence>
<gene>
    <name evidence="2" type="ORF">LMG29542_02374</name>
</gene>
<accession>A0A6J5DKN2</accession>
<proteinExistence type="predicted"/>
<organism evidence="2 3">
    <name type="scientific">Paraburkholderia humisilvae</name>
    <dbReference type="NCBI Taxonomy" id="627669"/>
    <lineage>
        <taxon>Bacteria</taxon>
        <taxon>Pseudomonadati</taxon>
        <taxon>Pseudomonadota</taxon>
        <taxon>Betaproteobacteria</taxon>
        <taxon>Burkholderiales</taxon>
        <taxon>Burkholderiaceae</taxon>
        <taxon>Paraburkholderia</taxon>
    </lineage>
</organism>
<protein>
    <recommendedName>
        <fullName evidence="1">DUF4031 domain-containing protein</fullName>
    </recommendedName>
</protein>
<reference evidence="2 3" key="1">
    <citation type="submission" date="2020-04" db="EMBL/GenBank/DDBJ databases">
        <authorList>
            <person name="De Canck E."/>
        </authorList>
    </citation>
    <scope>NUCLEOTIDE SEQUENCE [LARGE SCALE GENOMIC DNA]</scope>
    <source>
        <strain evidence="2 3">LMG 29542</strain>
    </source>
</reference>
<evidence type="ECO:0000313" key="3">
    <source>
        <dbReference type="Proteomes" id="UP000494363"/>
    </source>
</evidence>
<dbReference type="EMBL" id="CADIKH010000009">
    <property type="protein sequence ID" value="CAB3754523.1"/>
    <property type="molecule type" value="Genomic_DNA"/>
</dbReference>
<keyword evidence="3" id="KW-1185">Reference proteome</keyword>
<dbReference type="InterPro" id="IPR025109">
    <property type="entry name" value="DUF4031"/>
</dbReference>
<feature type="domain" description="DUF4031" evidence="1">
    <location>
        <begin position="3"/>
        <end position="80"/>
    </location>
</feature>
<dbReference type="RefSeq" id="WP_175226642.1">
    <property type="nucleotide sequence ID" value="NZ_CADIKH010000009.1"/>
</dbReference>
<dbReference type="Pfam" id="PF13223">
    <property type="entry name" value="DUF4031"/>
    <property type="match status" value="1"/>
</dbReference>
<evidence type="ECO:0000313" key="2">
    <source>
        <dbReference type="EMBL" id="CAB3754523.1"/>
    </source>
</evidence>
<dbReference type="Proteomes" id="UP000494363">
    <property type="component" value="Unassembled WGS sequence"/>
</dbReference>